<sequence length="198" mass="20647">MAPVSAGMTTRLHLICAAATASTAAVAFAADEPLDPRGRDSLARLAGRLPSCEVVLRSPARCAAETAEGLALDAKPEPALRDCDFGRWAGRSLAEVQAQAPEAVAEWLQNPRAAPHGGESFMDVMTRARAWMEGLLAVDGAVLAVTHALVIRAAIAHALGAGPEAFGRIDVAPLTRTRLSGVGGRWTLAALVPLKDDR</sequence>
<dbReference type="STRING" id="1245469.S58_20490"/>
<evidence type="ECO:0000313" key="3">
    <source>
        <dbReference type="Proteomes" id="UP000011841"/>
    </source>
</evidence>
<protein>
    <submittedName>
        <fullName evidence="2">Phosphoglycerate mutase</fullName>
    </submittedName>
</protein>
<dbReference type="AlphaFoldDB" id="M4Z546"/>
<dbReference type="InterPro" id="IPR029033">
    <property type="entry name" value="His_PPase_superfam"/>
</dbReference>
<dbReference type="InterPro" id="IPR050275">
    <property type="entry name" value="PGM_Phosphatase"/>
</dbReference>
<dbReference type="Pfam" id="PF00300">
    <property type="entry name" value="His_Phos_1"/>
    <property type="match status" value="1"/>
</dbReference>
<dbReference type="PANTHER" id="PTHR48100">
    <property type="entry name" value="BROAD-SPECIFICITY PHOSPHATASE YOR283W-RELATED"/>
    <property type="match status" value="1"/>
</dbReference>
<dbReference type="KEGG" id="aol:S58_20490"/>
<organism evidence="2 3">
    <name type="scientific">Bradyrhizobium oligotrophicum S58</name>
    <dbReference type="NCBI Taxonomy" id="1245469"/>
    <lineage>
        <taxon>Bacteria</taxon>
        <taxon>Pseudomonadati</taxon>
        <taxon>Pseudomonadota</taxon>
        <taxon>Alphaproteobacteria</taxon>
        <taxon>Hyphomicrobiales</taxon>
        <taxon>Nitrobacteraceae</taxon>
        <taxon>Bradyrhizobium</taxon>
    </lineage>
</organism>
<dbReference type="Gene3D" id="3.40.50.1240">
    <property type="entry name" value="Phosphoglycerate mutase-like"/>
    <property type="match status" value="1"/>
</dbReference>
<accession>M4Z546</accession>
<feature type="signal peptide" evidence="1">
    <location>
        <begin position="1"/>
        <end position="29"/>
    </location>
</feature>
<reference evidence="2 3" key="1">
    <citation type="journal article" date="2013" name="Appl. Environ. Microbiol.">
        <title>Genome analysis suggests that the soil oligotrophic bacterium Agromonas oligotrophica (Bradyrhizobium oligotrophicum) is a nitrogen-fixing symbiont of Aeschynomene indica.</title>
        <authorList>
            <person name="Okubo T."/>
            <person name="Fukushima S."/>
            <person name="Itakura M."/>
            <person name="Oshima K."/>
            <person name="Longtonglang A."/>
            <person name="Teaumroong N."/>
            <person name="Mitsui H."/>
            <person name="Hattori M."/>
            <person name="Hattori R."/>
            <person name="Hattori T."/>
            <person name="Minamisawa K."/>
        </authorList>
    </citation>
    <scope>NUCLEOTIDE SEQUENCE [LARGE SCALE GENOMIC DNA]</scope>
    <source>
        <strain evidence="2 3">S58</strain>
    </source>
</reference>
<name>M4Z546_9BRAD</name>
<evidence type="ECO:0000313" key="2">
    <source>
        <dbReference type="EMBL" id="BAM88056.1"/>
    </source>
</evidence>
<dbReference type="HOGENOM" id="CLU_033323_6_0_5"/>
<dbReference type="SUPFAM" id="SSF53254">
    <property type="entry name" value="Phosphoglycerate mutase-like"/>
    <property type="match status" value="1"/>
</dbReference>
<evidence type="ECO:0000256" key="1">
    <source>
        <dbReference type="SAM" id="SignalP"/>
    </source>
</evidence>
<dbReference type="PANTHER" id="PTHR48100:SF10">
    <property type="entry name" value="2-CARBOXY-D-ARABINITOL-1-PHOSPHATASE-RELATED"/>
    <property type="match status" value="1"/>
</dbReference>
<dbReference type="InterPro" id="IPR013078">
    <property type="entry name" value="His_Pase_superF_clade-1"/>
</dbReference>
<dbReference type="PATRIC" id="fig|1245469.3.peg.2100"/>
<dbReference type="eggNOG" id="COG0406">
    <property type="taxonomic scope" value="Bacteria"/>
</dbReference>
<keyword evidence="1" id="KW-0732">Signal</keyword>
<proteinExistence type="predicted"/>
<dbReference type="EMBL" id="AP012603">
    <property type="protein sequence ID" value="BAM88056.1"/>
    <property type="molecule type" value="Genomic_DNA"/>
</dbReference>
<keyword evidence="3" id="KW-1185">Reference proteome</keyword>
<dbReference type="GO" id="GO:0016791">
    <property type="term" value="F:phosphatase activity"/>
    <property type="evidence" value="ECO:0007669"/>
    <property type="project" value="TreeGrafter"/>
</dbReference>
<gene>
    <name evidence="2" type="ORF">S58_20490</name>
</gene>
<dbReference type="SMART" id="SM00855">
    <property type="entry name" value="PGAM"/>
    <property type="match status" value="1"/>
</dbReference>
<feature type="chain" id="PRO_5004061596" evidence="1">
    <location>
        <begin position="30"/>
        <end position="198"/>
    </location>
</feature>
<dbReference type="Proteomes" id="UP000011841">
    <property type="component" value="Chromosome"/>
</dbReference>